<evidence type="ECO:0000313" key="2">
    <source>
        <dbReference type="EMBL" id="KJL28440.1"/>
    </source>
</evidence>
<gene>
    <name evidence="2" type="ORF">RS83_03512</name>
</gene>
<name>A0A0F0L808_9MICO</name>
<evidence type="ECO:0008006" key="4">
    <source>
        <dbReference type="Google" id="ProtNLM"/>
    </source>
</evidence>
<dbReference type="Gene3D" id="3.40.50.720">
    <property type="entry name" value="NAD(P)-binding Rossmann-like Domain"/>
    <property type="match status" value="1"/>
</dbReference>
<evidence type="ECO:0000313" key="3">
    <source>
        <dbReference type="Proteomes" id="UP000033640"/>
    </source>
</evidence>
<accession>A0A0F0L808</accession>
<feature type="region of interest" description="Disordered" evidence="1">
    <location>
        <begin position="258"/>
        <end position="290"/>
    </location>
</feature>
<protein>
    <recommendedName>
        <fullName evidence="4">Bacteriocin biosynthesis cyclodehydratase domain-containing protein</fullName>
    </recommendedName>
</protein>
<proteinExistence type="predicted"/>
<reference evidence="2 3" key="1">
    <citation type="submission" date="2015-02" db="EMBL/GenBank/DDBJ databases">
        <title>Draft genome sequences of ten Microbacterium spp. with emphasis on heavy metal contaminated environments.</title>
        <authorList>
            <person name="Corretto E."/>
        </authorList>
    </citation>
    <scope>NUCLEOTIDE SEQUENCE [LARGE SCALE GENOMIC DNA]</scope>
    <source>
        <strain evidence="2 3">BEL4b</strain>
    </source>
</reference>
<comment type="caution">
    <text evidence="2">The sequence shown here is derived from an EMBL/GenBank/DDBJ whole genome shotgun (WGS) entry which is preliminary data.</text>
</comment>
<dbReference type="EMBL" id="JYIW01000026">
    <property type="protein sequence ID" value="KJL28440.1"/>
    <property type="molecule type" value="Genomic_DNA"/>
</dbReference>
<feature type="compositionally biased region" description="Low complexity" evidence="1">
    <location>
        <begin position="265"/>
        <end position="281"/>
    </location>
</feature>
<organism evidence="2 3">
    <name type="scientific">Microbacterium oxydans</name>
    <dbReference type="NCBI Taxonomy" id="82380"/>
    <lineage>
        <taxon>Bacteria</taxon>
        <taxon>Bacillati</taxon>
        <taxon>Actinomycetota</taxon>
        <taxon>Actinomycetes</taxon>
        <taxon>Micrococcales</taxon>
        <taxon>Microbacteriaceae</taxon>
        <taxon>Microbacterium</taxon>
    </lineage>
</organism>
<evidence type="ECO:0000256" key="1">
    <source>
        <dbReference type="SAM" id="MobiDB-lite"/>
    </source>
</evidence>
<sequence length="290" mass="31038">MSPRSSTTLTRLDPGLPLLWRDERTIQIGAIDGERIDADDGWVELLLSRMRVGFRRAAFDVIAHGVGAPRDEARALLARLEPMLVDDPPPPPAAWIESLNVVDGRVDHRIREALEDEGVLAGERGRPGHVGVVLLQGAAAALQLAGYLRDDLSHLPVSFERSRVTVGPLVIPGETPCLSCRDGQERDRDAAWPRLHAQLIARDPGPISAAQVAEAATIAARILHAPGSPDDESIVGISANGSREWRRVRFHEGCRCRVPSSPSLPGTGTAPAPLVPPTATTSGQAFAQPA</sequence>
<dbReference type="Proteomes" id="UP000033640">
    <property type="component" value="Unassembled WGS sequence"/>
</dbReference>
<dbReference type="AlphaFoldDB" id="A0A0F0L808"/>